<dbReference type="PANTHER" id="PTHR33095:SF81">
    <property type="entry name" value="OS07G0619500 PROTEIN"/>
    <property type="match status" value="1"/>
</dbReference>
<gene>
    <name evidence="2" type="ORF">G4B88_011428</name>
</gene>
<dbReference type="InterPro" id="IPR012442">
    <property type="entry name" value="DUF1645_plant"/>
</dbReference>
<feature type="region of interest" description="Disordered" evidence="1">
    <location>
        <begin position="110"/>
        <end position="146"/>
    </location>
</feature>
<evidence type="ECO:0000313" key="2">
    <source>
        <dbReference type="EMBL" id="KAF4382476.1"/>
    </source>
</evidence>
<sequence>MEMAEVAMIPPPLTVLPPSAASEFNFDSNCSSPYITAPSSPQRFGNFFFSAPTSPTRVSAVAVATATAAASLYGVDISLISADSISPRNVLMSPRRKRDENFDPFAAAIEETRKNSNQDREPNPENKLGRGRERSSARIKGTRSLSPMRVSDALLFDPEENSSDQFSGKIVSDPNSTSNNSRSAYSSILSAISFANRKWKLKDLLLFRSASEGRASSVSESFRKYAVLSKKPATAPAPATAPEDVRNSSFRSTDSVGSVSSRRRGPAVSAHELHYTGLMEKGVY</sequence>
<dbReference type="Pfam" id="PF07816">
    <property type="entry name" value="DUF1645"/>
    <property type="match status" value="1"/>
</dbReference>
<dbReference type="AlphaFoldDB" id="A0A7J6GHR6"/>
<feature type="region of interest" description="Disordered" evidence="1">
    <location>
        <begin position="232"/>
        <end position="267"/>
    </location>
</feature>
<feature type="compositionally biased region" description="Low complexity" evidence="1">
    <location>
        <begin position="232"/>
        <end position="260"/>
    </location>
</feature>
<feature type="compositionally biased region" description="Basic and acidic residues" evidence="1">
    <location>
        <begin position="110"/>
        <end position="136"/>
    </location>
</feature>
<feature type="region of interest" description="Disordered" evidence="1">
    <location>
        <begin position="159"/>
        <end position="182"/>
    </location>
</feature>
<accession>A0A7J6GHR6</accession>
<organism evidence="2 3">
    <name type="scientific">Cannabis sativa</name>
    <name type="common">Hemp</name>
    <name type="synonym">Marijuana</name>
    <dbReference type="NCBI Taxonomy" id="3483"/>
    <lineage>
        <taxon>Eukaryota</taxon>
        <taxon>Viridiplantae</taxon>
        <taxon>Streptophyta</taxon>
        <taxon>Embryophyta</taxon>
        <taxon>Tracheophyta</taxon>
        <taxon>Spermatophyta</taxon>
        <taxon>Magnoliopsida</taxon>
        <taxon>eudicotyledons</taxon>
        <taxon>Gunneridae</taxon>
        <taxon>Pentapetalae</taxon>
        <taxon>rosids</taxon>
        <taxon>fabids</taxon>
        <taxon>Rosales</taxon>
        <taxon>Cannabaceae</taxon>
        <taxon>Cannabis</taxon>
    </lineage>
</organism>
<protein>
    <submittedName>
        <fullName evidence="2">Uncharacterized protein</fullName>
    </submittedName>
</protein>
<evidence type="ECO:0000313" key="3">
    <source>
        <dbReference type="Proteomes" id="UP000583929"/>
    </source>
</evidence>
<comment type="caution">
    <text evidence="2">The sequence shown here is derived from an EMBL/GenBank/DDBJ whole genome shotgun (WGS) entry which is preliminary data.</text>
</comment>
<reference evidence="2 3" key="1">
    <citation type="journal article" date="2020" name="bioRxiv">
        <title>Sequence and annotation of 42 cannabis genomes reveals extensive copy number variation in cannabinoid synthesis and pathogen resistance genes.</title>
        <authorList>
            <person name="Mckernan K.J."/>
            <person name="Helbert Y."/>
            <person name="Kane L.T."/>
            <person name="Ebling H."/>
            <person name="Zhang L."/>
            <person name="Liu B."/>
            <person name="Eaton Z."/>
            <person name="Mclaughlin S."/>
            <person name="Kingan S."/>
            <person name="Baybayan P."/>
            <person name="Concepcion G."/>
            <person name="Jordan M."/>
            <person name="Riva A."/>
            <person name="Barbazuk W."/>
            <person name="Harkins T."/>
        </authorList>
    </citation>
    <scope>NUCLEOTIDE SEQUENCE [LARGE SCALE GENOMIC DNA]</scope>
    <source>
        <strain evidence="3">cv. Jamaican Lion 4</strain>
        <tissue evidence="2">Leaf</tissue>
    </source>
</reference>
<dbReference type="EMBL" id="JAATIQ010000101">
    <property type="protein sequence ID" value="KAF4382476.1"/>
    <property type="molecule type" value="Genomic_DNA"/>
</dbReference>
<dbReference type="PANTHER" id="PTHR33095">
    <property type="entry name" value="OS07G0619500 PROTEIN"/>
    <property type="match status" value="1"/>
</dbReference>
<dbReference type="Proteomes" id="UP000583929">
    <property type="component" value="Unassembled WGS sequence"/>
</dbReference>
<evidence type="ECO:0000256" key="1">
    <source>
        <dbReference type="SAM" id="MobiDB-lite"/>
    </source>
</evidence>
<name>A0A7J6GHR6_CANSA</name>
<proteinExistence type="predicted"/>
<keyword evidence="3" id="KW-1185">Reference proteome</keyword>